<protein>
    <submittedName>
        <fullName evidence="2">PTS sugar transporter subunit IIA</fullName>
    </submittedName>
    <submittedName>
        <fullName evidence="3">PTS system, galactitol-specific IIA component</fullName>
    </submittedName>
</protein>
<dbReference type="Proteomes" id="UP000321773">
    <property type="component" value="Unassembled WGS sequence"/>
</dbReference>
<keyword evidence="2" id="KW-0813">Transport</keyword>
<dbReference type="InterPro" id="IPR002178">
    <property type="entry name" value="PTS_EIIA_type-2_dom"/>
</dbReference>
<evidence type="ECO:0000313" key="4">
    <source>
        <dbReference type="Proteomes" id="UP000199139"/>
    </source>
</evidence>
<evidence type="ECO:0000313" key="3">
    <source>
        <dbReference type="EMBL" id="SFS79896.1"/>
    </source>
</evidence>
<reference evidence="2 5" key="2">
    <citation type="submission" date="2019-07" db="EMBL/GenBank/DDBJ databases">
        <title>Whole genome shotgun sequence of Halolactibacillus miurensis NBRC 100873.</title>
        <authorList>
            <person name="Hosoyama A."/>
            <person name="Uohara A."/>
            <person name="Ohji S."/>
            <person name="Ichikawa N."/>
        </authorList>
    </citation>
    <scope>NUCLEOTIDE SEQUENCE [LARGE SCALE GENOMIC DNA]</scope>
    <source>
        <strain evidence="2 5">NBRC 100873</strain>
    </source>
</reference>
<dbReference type="PANTHER" id="PTHR47738:SF3">
    <property type="entry name" value="PHOSPHOTRANSFERASE SYSTEM MANNITOL_FRUCTOSE-SPECIFIC IIA DOMAIN CONTAINING PROTEIN"/>
    <property type="match status" value="1"/>
</dbReference>
<organism evidence="3 4">
    <name type="scientific">Halolactibacillus miurensis</name>
    <dbReference type="NCBI Taxonomy" id="306541"/>
    <lineage>
        <taxon>Bacteria</taxon>
        <taxon>Bacillati</taxon>
        <taxon>Bacillota</taxon>
        <taxon>Bacilli</taxon>
        <taxon>Bacillales</taxon>
        <taxon>Bacillaceae</taxon>
        <taxon>Halolactibacillus</taxon>
    </lineage>
</organism>
<evidence type="ECO:0000313" key="2">
    <source>
        <dbReference type="EMBL" id="GEM04207.1"/>
    </source>
</evidence>
<dbReference type="Proteomes" id="UP000199139">
    <property type="component" value="Unassembled WGS sequence"/>
</dbReference>
<evidence type="ECO:0000259" key="1">
    <source>
        <dbReference type="PROSITE" id="PS51094"/>
    </source>
</evidence>
<dbReference type="EMBL" id="FPAI01000010">
    <property type="protein sequence ID" value="SFS79896.1"/>
    <property type="molecule type" value="Genomic_DNA"/>
</dbReference>
<gene>
    <name evidence="2" type="ORF">HMI01_11950</name>
    <name evidence="3" type="ORF">SAMN05421668_11061</name>
</gene>
<dbReference type="Pfam" id="PF00359">
    <property type="entry name" value="PTS_EIIA_2"/>
    <property type="match status" value="1"/>
</dbReference>
<dbReference type="Gene3D" id="3.40.930.10">
    <property type="entry name" value="Mannitol-specific EII, Chain A"/>
    <property type="match status" value="1"/>
</dbReference>
<dbReference type="PROSITE" id="PS51094">
    <property type="entry name" value="PTS_EIIA_TYPE_2"/>
    <property type="match status" value="1"/>
</dbReference>
<dbReference type="AlphaFoldDB" id="A0A1I6SSN7"/>
<dbReference type="RefSeq" id="WP_089854215.1">
    <property type="nucleotide sequence ID" value="NZ_BJWJ01000009.1"/>
</dbReference>
<dbReference type="InterPro" id="IPR051541">
    <property type="entry name" value="PTS_SugarTrans_NitroReg"/>
</dbReference>
<dbReference type="OrthoDB" id="370976at2"/>
<sequence length="152" mass="17209">MLFDKEIIILQQENMSSKEAVLKALAQCFKDEDLVTDQFIDGVINREQDFPTGLIVNNIGIAIPHTDSDKVKQSQIGFMSLKEPVAFQAMDGSEKSVPVRLVFMLGLKEAHEQLDILRKLMDLIQKQTVLEALLSCTNKEDYLTIIRTENLI</sequence>
<dbReference type="CDD" id="cd00211">
    <property type="entry name" value="PTS_IIA_fru"/>
    <property type="match status" value="1"/>
</dbReference>
<dbReference type="SUPFAM" id="SSF55804">
    <property type="entry name" value="Phoshotransferase/anion transport protein"/>
    <property type="match status" value="1"/>
</dbReference>
<dbReference type="PANTHER" id="PTHR47738">
    <property type="entry name" value="PTS SYSTEM FRUCTOSE-LIKE EIIA COMPONENT-RELATED"/>
    <property type="match status" value="1"/>
</dbReference>
<keyword evidence="5" id="KW-1185">Reference proteome</keyword>
<evidence type="ECO:0000313" key="5">
    <source>
        <dbReference type="Proteomes" id="UP000321773"/>
    </source>
</evidence>
<dbReference type="STRING" id="306541.SAMN05421668_11061"/>
<keyword evidence="2" id="KW-0762">Sugar transport</keyword>
<dbReference type="InterPro" id="IPR016152">
    <property type="entry name" value="PTrfase/Anion_transptr"/>
</dbReference>
<name>A0A1I6SSN7_9BACI</name>
<feature type="domain" description="PTS EIIA type-2" evidence="1">
    <location>
        <begin position="1"/>
        <end position="149"/>
    </location>
</feature>
<reference evidence="3 4" key="1">
    <citation type="submission" date="2016-10" db="EMBL/GenBank/DDBJ databases">
        <authorList>
            <person name="de Groot N.N."/>
        </authorList>
    </citation>
    <scope>NUCLEOTIDE SEQUENCE [LARGE SCALE GENOMIC DNA]</scope>
    <source>
        <strain evidence="3 4">DSM 17074</strain>
    </source>
</reference>
<proteinExistence type="predicted"/>
<accession>A0A1I6SSN7</accession>
<dbReference type="EMBL" id="BJWJ01000009">
    <property type="protein sequence ID" value="GEM04207.1"/>
    <property type="molecule type" value="Genomic_DNA"/>
</dbReference>